<evidence type="ECO:0000256" key="1">
    <source>
        <dbReference type="SAM" id="MobiDB-lite"/>
    </source>
</evidence>
<feature type="compositionally biased region" description="Low complexity" evidence="1">
    <location>
        <begin position="206"/>
        <end position="215"/>
    </location>
</feature>
<feature type="region of interest" description="Disordered" evidence="1">
    <location>
        <begin position="323"/>
        <end position="342"/>
    </location>
</feature>
<dbReference type="AlphaFoldDB" id="A0A1V9XH87"/>
<name>A0A1V9XH87_9ACAR</name>
<feature type="compositionally biased region" description="Basic and acidic residues" evidence="1">
    <location>
        <begin position="216"/>
        <end position="237"/>
    </location>
</feature>
<feature type="region of interest" description="Disordered" evidence="1">
    <location>
        <begin position="174"/>
        <end position="241"/>
    </location>
</feature>
<comment type="caution">
    <text evidence="2">The sequence shown here is derived from an EMBL/GenBank/DDBJ whole genome shotgun (WGS) entry which is preliminary data.</text>
</comment>
<accession>A0A1V9XH87</accession>
<protein>
    <submittedName>
        <fullName evidence="2">Uncharacterized protein</fullName>
    </submittedName>
</protein>
<organism evidence="2 3">
    <name type="scientific">Tropilaelaps mercedesae</name>
    <dbReference type="NCBI Taxonomy" id="418985"/>
    <lineage>
        <taxon>Eukaryota</taxon>
        <taxon>Metazoa</taxon>
        <taxon>Ecdysozoa</taxon>
        <taxon>Arthropoda</taxon>
        <taxon>Chelicerata</taxon>
        <taxon>Arachnida</taxon>
        <taxon>Acari</taxon>
        <taxon>Parasitiformes</taxon>
        <taxon>Mesostigmata</taxon>
        <taxon>Gamasina</taxon>
        <taxon>Dermanyssoidea</taxon>
        <taxon>Laelapidae</taxon>
        <taxon>Tropilaelaps</taxon>
    </lineage>
</organism>
<keyword evidence="3" id="KW-1185">Reference proteome</keyword>
<dbReference type="InParanoid" id="A0A1V9XH87"/>
<sequence length="380" mass="42871">MAALTADGPARGAILSLNPDRQEGQIKVNRADLTLDVIPFSFSDVTIDKRYLSDLQTGLIVSFTIRTSPMQQKEKPTLYRRATYVTPVEDMEFFGVVSNLNYSEETGILRVEGLSTSIGFRLIHMPPDTDFNLIRKGDHVRIETGFWNFVSARKPPQPNAVMLIGEAAERQRGVRRGIISPSKHYRKEDNSSPVYSPRIPRKSALRRSNSNSNLELRADNFDVSEQRSHARSHEEPLPQRPFQGGSHDVCCHSIGSHSQIYPSSCMMSQHVYPTANLSDAHTFPVWNGLRSLCQASRLHHPSSASFYHPSLHQSFPSHHQANLYQGNPNFYQGEPDPLVGPDEGELPLLRGQSRKDGDMIIEMTVKELRDMMRKARARQL</sequence>
<proteinExistence type="predicted"/>
<evidence type="ECO:0000313" key="3">
    <source>
        <dbReference type="Proteomes" id="UP000192247"/>
    </source>
</evidence>
<reference evidence="2 3" key="1">
    <citation type="journal article" date="2017" name="Gigascience">
        <title>Draft genome of the honey bee ectoparasitic mite, Tropilaelaps mercedesae, is shaped by the parasitic life history.</title>
        <authorList>
            <person name="Dong X."/>
            <person name="Armstrong S.D."/>
            <person name="Xia D."/>
            <person name="Makepeace B.L."/>
            <person name="Darby A.C."/>
            <person name="Kadowaki T."/>
        </authorList>
    </citation>
    <scope>NUCLEOTIDE SEQUENCE [LARGE SCALE GENOMIC DNA]</scope>
    <source>
        <strain evidence="2">Wuxi-XJTLU</strain>
    </source>
</reference>
<gene>
    <name evidence="2" type="ORF">BIW11_10089</name>
</gene>
<dbReference type="OrthoDB" id="10672423at2759"/>
<dbReference type="Proteomes" id="UP000192247">
    <property type="component" value="Unassembled WGS sequence"/>
</dbReference>
<dbReference type="EMBL" id="MNPL01010854">
    <property type="protein sequence ID" value="OQR72894.1"/>
    <property type="molecule type" value="Genomic_DNA"/>
</dbReference>
<evidence type="ECO:0000313" key="2">
    <source>
        <dbReference type="EMBL" id="OQR72894.1"/>
    </source>
</evidence>